<dbReference type="Gene3D" id="2.30.30.240">
    <property type="entry name" value="PRC-barrel domain"/>
    <property type="match status" value="1"/>
</dbReference>
<feature type="domain" description="PRC-barrel" evidence="1">
    <location>
        <begin position="1"/>
        <end position="77"/>
    </location>
</feature>
<evidence type="ECO:0000313" key="3">
    <source>
        <dbReference type="Proteomes" id="UP001222800"/>
    </source>
</evidence>
<dbReference type="SUPFAM" id="SSF50346">
    <property type="entry name" value="PRC-barrel domain"/>
    <property type="match status" value="1"/>
</dbReference>
<proteinExistence type="predicted"/>
<keyword evidence="3" id="KW-1185">Reference proteome</keyword>
<reference evidence="2 3" key="1">
    <citation type="submission" date="2023-03" db="EMBL/GenBank/DDBJ databases">
        <title>Complete genome sequence of Tepidibacter sp. SWIR-1, isolated from a deep-sea hydrothermal vent.</title>
        <authorList>
            <person name="Li X."/>
        </authorList>
    </citation>
    <scope>NUCLEOTIDE SEQUENCE [LARGE SCALE GENOMIC DNA]</scope>
    <source>
        <strain evidence="2 3">SWIR-1</strain>
    </source>
</reference>
<name>A0ABY8E8E9_9FIRM</name>
<organism evidence="2 3">
    <name type="scientific">Tepidibacter hydrothermalis</name>
    <dbReference type="NCBI Taxonomy" id="3036126"/>
    <lineage>
        <taxon>Bacteria</taxon>
        <taxon>Bacillati</taxon>
        <taxon>Bacillota</taxon>
        <taxon>Clostridia</taxon>
        <taxon>Peptostreptococcales</taxon>
        <taxon>Peptostreptococcaceae</taxon>
        <taxon>Tepidibacter</taxon>
    </lineage>
</organism>
<dbReference type="PANTHER" id="PTHR40061">
    <property type="entry name" value="SPORULATION PROTEIN YLMC-RELATED"/>
    <property type="match status" value="1"/>
</dbReference>
<dbReference type="PANTHER" id="PTHR40061:SF1">
    <property type="entry name" value="SPORULATION PROTEIN YLMC-RELATED"/>
    <property type="match status" value="1"/>
</dbReference>
<protein>
    <submittedName>
        <fullName evidence="2">YlmC/YmxH family sporulation protein</fullName>
    </submittedName>
</protein>
<dbReference type="Proteomes" id="UP001222800">
    <property type="component" value="Chromosome"/>
</dbReference>
<evidence type="ECO:0000313" key="2">
    <source>
        <dbReference type="EMBL" id="WFD09142.1"/>
    </source>
</evidence>
<dbReference type="InterPro" id="IPR027275">
    <property type="entry name" value="PRC-brl_dom"/>
</dbReference>
<evidence type="ECO:0000259" key="1">
    <source>
        <dbReference type="Pfam" id="PF05239"/>
    </source>
</evidence>
<dbReference type="InterPro" id="IPR014238">
    <property type="entry name" value="Spore_YlmC/YmxH"/>
</dbReference>
<dbReference type="Pfam" id="PF05239">
    <property type="entry name" value="PRC"/>
    <property type="match status" value="1"/>
</dbReference>
<sequence length="87" mass="9849">MFKISDMMEKEVVNVNNGKKLGFINDIEFDMGEGRIKSLIIVNEGSKSYLLSRGEACAVSWNNIIKIGHDMILVKIDQQVDFNDIDI</sequence>
<gene>
    <name evidence="2" type="ORF">P4S50_12180</name>
</gene>
<dbReference type="NCBIfam" id="TIGR02888">
    <property type="entry name" value="spore_YlmC_YmxH"/>
    <property type="match status" value="1"/>
</dbReference>
<dbReference type="RefSeq" id="WP_277731063.1">
    <property type="nucleotide sequence ID" value="NZ_CP120733.1"/>
</dbReference>
<dbReference type="EMBL" id="CP120733">
    <property type="protein sequence ID" value="WFD09142.1"/>
    <property type="molecule type" value="Genomic_DNA"/>
</dbReference>
<accession>A0ABY8E8E9</accession>
<dbReference type="InterPro" id="IPR011033">
    <property type="entry name" value="PRC_barrel-like_sf"/>
</dbReference>